<keyword evidence="2" id="KW-0175">Coiled coil</keyword>
<dbReference type="GO" id="GO:0007059">
    <property type="term" value="P:chromosome segregation"/>
    <property type="evidence" value="ECO:0007669"/>
    <property type="project" value="InterPro"/>
</dbReference>
<dbReference type="InterPro" id="IPR009829">
    <property type="entry name" value="SKA1"/>
</dbReference>
<organism evidence="3 4">
    <name type="scientific">Apatococcus lobatus</name>
    <dbReference type="NCBI Taxonomy" id="904363"/>
    <lineage>
        <taxon>Eukaryota</taxon>
        <taxon>Viridiplantae</taxon>
        <taxon>Chlorophyta</taxon>
        <taxon>core chlorophytes</taxon>
        <taxon>Trebouxiophyceae</taxon>
        <taxon>Chlorellales</taxon>
        <taxon>Chlorellaceae</taxon>
        <taxon>Apatococcus</taxon>
    </lineage>
</organism>
<dbReference type="GO" id="GO:0000940">
    <property type="term" value="C:outer kinetochore"/>
    <property type="evidence" value="ECO:0007669"/>
    <property type="project" value="TreeGrafter"/>
</dbReference>
<dbReference type="PANTHER" id="PTHR28573:SF1">
    <property type="entry name" value="SPINDLE AND KINETOCHORE-ASSOCIATED PROTEIN 1"/>
    <property type="match status" value="1"/>
</dbReference>
<dbReference type="PANTHER" id="PTHR28573">
    <property type="entry name" value="SPINDLE AND KINETOCHORE-ASSOCIATED PROTEIN 1"/>
    <property type="match status" value="1"/>
</dbReference>
<evidence type="ECO:0000313" key="3">
    <source>
        <dbReference type="EMBL" id="KAK9826580.1"/>
    </source>
</evidence>
<evidence type="ECO:0000313" key="4">
    <source>
        <dbReference type="Proteomes" id="UP001438707"/>
    </source>
</evidence>
<gene>
    <name evidence="3" type="ORF">WJX74_004026</name>
</gene>
<dbReference type="InterPro" id="IPR042031">
    <property type="entry name" value="SKA1_MBD_sf"/>
</dbReference>
<dbReference type="Gene3D" id="1.10.10.1890">
    <property type="entry name" value="Ska1 microtubule binding domain-like"/>
    <property type="match status" value="1"/>
</dbReference>
<comment type="caution">
    <text evidence="3">The sequence shown here is derived from an EMBL/GenBank/DDBJ whole genome shotgun (WGS) entry which is preliminary data.</text>
</comment>
<proteinExistence type="inferred from homology"/>
<dbReference type="AlphaFoldDB" id="A0AAW1QZ49"/>
<reference evidence="3 4" key="1">
    <citation type="journal article" date="2024" name="Nat. Commun.">
        <title>Phylogenomics reveals the evolutionary origins of lichenization in chlorophyte algae.</title>
        <authorList>
            <person name="Puginier C."/>
            <person name="Libourel C."/>
            <person name="Otte J."/>
            <person name="Skaloud P."/>
            <person name="Haon M."/>
            <person name="Grisel S."/>
            <person name="Petersen M."/>
            <person name="Berrin J.G."/>
            <person name="Delaux P.M."/>
            <person name="Dal Grande F."/>
            <person name="Keller J."/>
        </authorList>
    </citation>
    <scope>NUCLEOTIDE SEQUENCE [LARGE SCALE GENOMIC DNA]</scope>
    <source>
        <strain evidence="3 4">SAG 2145</strain>
    </source>
</reference>
<keyword evidence="4" id="KW-1185">Reference proteome</keyword>
<dbReference type="GO" id="GO:0000278">
    <property type="term" value="P:mitotic cell cycle"/>
    <property type="evidence" value="ECO:0007669"/>
    <property type="project" value="TreeGrafter"/>
</dbReference>
<dbReference type="EMBL" id="JALJOS010000020">
    <property type="protein sequence ID" value="KAK9826580.1"/>
    <property type="molecule type" value="Genomic_DNA"/>
</dbReference>
<dbReference type="GO" id="GO:0008017">
    <property type="term" value="F:microtubule binding"/>
    <property type="evidence" value="ECO:0007669"/>
    <property type="project" value="InterPro"/>
</dbReference>
<dbReference type="GO" id="GO:0072686">
    <property type="term" value="C:mitotic spindle"/>
    <property type="evidence" value="ECO:0007669"/>
    <property type="project" value="TreeGrafter"/>
</dbReference>
<dbReference type="Proteomes" id="UP001438707">
    <property type="component" value="Unassembled WGS sequence"/>
</dbReference>
<evidence type="ECO:0000256" key="1">
    <source>
        <dbReference type="ARBA" id="ARBA00006836"/>
    </source>
</evidence>
<accession>A0AAW1QZ49</accession>
<dbReference type="GO" id="GO:0031110">
    <property type="term" value="P:regulation of microtubule polymerization or depolymerization"/>
    <property type="evidence" value="ECO:0007669"/>
    <property type="project" value="TreeGrafter"/>
</dbReference>
<feature type="coiled-coil region" evidence="2">
    <location>
        <begin position="33"/>
        <end position="60"/>
    </location>
</feature>
<dbReference type="GO" id="GO:0005876">
    <property type="term" value="C:spindle microtubule"/>
    <property type="evidence" value="ECO:0007669"/>
    <property type="project" value="TreeGrafter"/>
</dbReference>
<evidence type="ECO:0008006" key="5">
    <source>
        <dbReference type="Google" id="ProtNLM"/>
    </source>
</evidence>
<sequence>MQQGCFEALSQAFSERMQELQQVSLLRVEDSIKEVQQTELAELEAHVRGLEHNLKDIKAYIAREHECLGQAQGAMHGLLHQKAHLEYIGCHLPSRLPSAGGSSAWPAPQKAQPVGVETAADENVSSNIDAAGQGAGSKVRKAAPRRYISSGELNSCSQYMRQRLTIDKVNAAIDDMVAYAEANRGLCTAVRSNSSKLAPAERKRGHALLNHVAGKEGFKGKFWFAESDMKGGGQLKLDKSGKAIITVLRHLGRLNEVRISMEGASQSFYVLQ</sequence>
<protein>
    <recommendedName>
        <fullName evidence="5">Spindle and kinetochore-associated protein 1</fullName>
    </recommendedName>
</protein>
<comment type="similarity">
    <text evidence="1">Belongs to the SKA1 family.</text>
</comment>
<name>A0AAW1QZ49_9CHLO</name>
<dbReference type="Pfam" id="PF07160">
    <property type="entry name" value="SKA1"/>
    <property type="match status" value="1"/>
</dbReference>
<dbReference type="GO" id="GO:0051301">
    <property type="term" value="P:cell division"/>
    <property type="evidence" value="ECO:0007669"/>
    <property type="project" value="InterPro"/>
</dbReference>
<evidence type="ECO:0000256" key="2">
    <source>
        <dbReference type="SAM" id="Coils"/>
    </source>
</evidence>